<protein>
    <submittedName>
        <fullName evidence="1">Uncharacterized protein</fullName>
    </submittedName>
</protein>
<proteinExistence type="predicted"/>
<sequence>MWYRVVVYTYGIQRSPATIEVVAVTAEYVTSEEHLPDDLTGEVTIQVTDSKTKEIFTTRARIDRSPDTLESPDSLTIVRGPHENVEEQWYIDIIETDVTLADIDAEVLRDCIQRSQDESNVVNARSDELRALLLYLVETGRYQSVSEAVRSILGEYLSDRYPELVDSYVDVRTELEREELATRLGGEE</sequence>
<gene>
    <name evidence="1" type="ORF">SAMN04487948_11059</name>
</gene>
<accession>A0A1H8UC59</accession>
<dbReference type="EMBL" id="FODV01000010">
    <property type="protein sequence ID" value="SEP00198.1"/>
    <property type="molecule type" value="Genomic_DNA"/>
</dbReference>
<evidence type="ECO:0000313" key="1">
    <source>
        <dbReference type="EMBL" id="SEP00198.1"/>
    </source>
</evidence>
<dbReference type="AlphaFoldDB" id="A0A1H8UC59"/>
<dbReference type="Proteomes" id="UP000199126">
    <property type="component" value="Unassembled WGS sequence"/>
</dbReference>
<evidence type="ECO:0000313" key="2">
    <source>
        <dbReference type="Proteomes" id="UP000199126"/>
    </source>
</evidence>
<name>A0A1H8UC59_9EURY</name>
<keyword evidence="2" id="KW-1185">Reference proteome</keyword>
<reference evidence="2" key="1">
    <citation type="submission" date="2016-10" db="EMBL/GenBank/DDBJ databases">
        <authorList>
            <person name="Varghese N."/>
            <person name="Submissions S."/>
        </authorList>
    </citation>
    <scope>NUCLEOTIDE SEQUENCE [LARGE SCALE GENOMIC DNA]</scope>
    <source>
        <strain evidence="2">CGMCC 1.10121</strain>
    </source>
</reference>
<organism evidence="1 2">
    <name type="scientific">Halogranum amylolyticum</name>
    <dbReference type="NCBI Taxonomy" id="660520"/>
    <lineage>
        <taxon>Archaea</taxon>
        <taxon>Methanobacteriati</taxon>
        <taxon>Methanobacteriota</taxon>
        <taxon>Stenosarchaea group</taxon>
        <taxon>Halobacteria</taxon>
        <taxon>Halobacteriales</taxon>
        <taxon>Haloferacaceae</taxon>
    </lineage>
</organism>